<sequence>MSQLESNFNRFVEVGRVVLLKAGPYAGHIAVIVEIIDHNRAIIDGPTTGVPRQAFPYRHLTLTPLTVSKLPRNAGSGTVKKYVDKPGIVTKWESTAWAKKRAAAGKRRTLSDFERFQVMLHKKSRRDKVRKVLKAAKA</sequence>
<dbReference type="EMBL" id="JAGFNK010000191">
    <property type="protein sequence ID" value="KAI9460086.1"/>
    <property type="molecule type" value="Genomic_DNA"/>
</dbReference>
<evidence type="ECO:0000313" key="1">
    <source>
        <dbReference type="EMBL" id="KAI9460086.1"/>
    </source>
</evidence>
<organism evidence="1 2">
    <name type="scientific">Russula earlei</name>
    <dbReference type="NCBI Taxonomy" id="71964"/>
    <lineage>
        <taxon>Eukaryota</taxon>
        <taxon>Fungi</taxon>
        <taxon>Dikarya</taxon>
        <taxon>Basidiomycota</taxon>
        <taxon>Agaricomycotina</taxon>
        <taxon>Agaricomycetes</taxon>
        <taxon>Russulales</taxon>
        <taxon>Russulaceae</taxon>
        <taxon>Russula</taxon>
    </lineage>
</organism>
<evidence type="ECO:0000313" key="2">
    <source>
        <dbReference type="Proteomes" id="UP001207468"/>
    </source>
</evidence>
<name>A0ACC0U4J8_9AGAM</name>
<reference evidence="1" key="1">
    <citation type="submission" date="2021-03" db="EMBL/GenBank/DDBJ databases">
        <title>Evolutionary priming and transition to the ectomycorrhizal habit in an iconic lineage of mushroom-forming fungi: is preadaptation a requirement?</title>
        <authorList>
            <consortium name="DOE Joint Genome Institute"/>
            <person name="Looney B.P."/>
            <person name="Miyauchi S."/>
            <person name="Morin E."/>
            <person name="Drula E."/>
            <person name="Courty P.E."/>
            <person name="Chicoki N."/>
            <person name="Fauchery L."/>
            <person name="Kohler A."/>
            <person name="Kuo A."/>
            <person name="LaButti K."/>
            <person name="Pangilinan J."/>
            <person name="Lipzen A."/>
            <person name="Riley R."/>
            <person name="Andreopoulos W."/>
            <person name="He G."/>
            <person name="Johnson J."/>
            <person name="Barry K.W."/>
            <person name="Grigoriev I.V."/>
            <person name="Nagy L."/>
            <person name="Hibbett D."/>
            <person name="Henrissat B."/>
            <person name="Matheny P.B."/>
            <person name="Labbe J."/>
            <person name="Martin A.F."/>
        </authorList>
    </citation>
    <scope>NUCLEOTIDE SEQUENCE</scope>
    <source>
        <strain evidence="1">BPL698</strain>
    </source>
</reference>
<protein>
    <submittedName>
        <fullName evidence="1">Translation protein SH3-like domain-containing protein</fullName>
    </submittedName>
</protein>
<proteinExistence type="predicted"/>
<gene>
    <name evidence="1" type="ORF">F5148DRAFT_1377420</name>
</gene>
<dbReference type="Proteomes" id="UP001207468">
    <property type="component" value="Unassembled WGS sequence"/>
</dbReference>
<comment type="caution">
    <text evidence="1">The sequence shown here is derived from an EMBL/GenBank/DDBJ whole genome shotgun (WGS) entry which is preliminary data.</text>
</comment>
<accession>A0ACC0U4J8</accession>
<keyword evidence="2" id="KW-1185">Reference proteome</keyword>